<dbReference type="Gene3D" id="1.20.5.1930">
    <property type="match status" value="1"/>
</dbReference>
<dbReference type="GO" id="GO:0046983">
    <property type="term" value="F:protein dimerization activity"/>
    <property type="evidence" value="ECO:0007669"/>
    <property type="project" value="InterPro"/>
</dbReference>
<evidence type="ECO:0000256" key="2">
    <source>
        <dbReference type="ARBA" id="ARBA00012438"/>
    </source>
</evidence>
<evidence type="ECO:0000313" key="12">
    <source>
        <dbReference type="EMBL" id="SDR11966.1"/>
    </source>
</evidence>
<evidence type="ECO:0000256" key="9">
    <source>
        <dbReference type="SAM" id="Phobius"/>
    </source>
</evidence>
<evidence type="ECO:0000256" key="4">
    <source>
        <dbReference type="ARBA" id="ARBA00022679"/>
    </source>
</evidence>
<dbReference type="PANTHER" id="PTHR24421">
    <property type="entry name" value="NITRATE/NITRITE SENSOR PROTEIN NARX-RELATED"/>
    <property type="match status" value="1"/>
</dbReference>
<dbReference type="AlphaFoldDB" id="A0A1H1GGK8"/>
<keyword evidence="9" id="KW-1133">Transmembrane helix</keyword>
<keyword evidence="13" id="KW-1185">Reference proteome</keyword>
<keyword evidence="5" id="KW-0547">Nucleotide-binding</keyword>
<dbReference type="Pfam" id="PF07730">
    <property type="entry name" value="HisKA_3"/>
    <property type="match status" value="1"/>
</dbReference>
<dbReference type="GO" id="GO:0005524">
    <property type="term" value="F:ATP binding"/>
    <property type="evidence" value="ECO:0007669"/>
    <property type="project" value="UniProtKB-KW"/>
</dbReference>
<keyword evidence="4" id="KW-0808">Transferase</keyword>
<dbReference type="Pfam" id="PF02518">
    <property type="entry name" value="HATPase_c"/>
    <property type="match status" value="1"/>
</dbReference>
<protein>
    <recommendedName>
        <fullName evidence="2">histidine kinase</fullName>
        <ecNumber evidence="2">2.7.13.3</ecNumber>
    </recommendedName>
</protein>
<dbReference type="OrthoDB" id="227596at2"/>
<evidence type="ECO:0000256" key="7">
    <source>
        <dbReference type="ARBA" id="ARBA00022840"/>
    </source>
</evidence>
<evidence type="ECO:0000256" key="8">
    <source>
        <dbReference type="ARBA" id="ARBA00023012"/>
    </source>
</evidence>
<organism evidence="12 13">
    <name type="scientific">Tsukamurella pulmonis</name>
    <dbReference type="NCBI Taxonomy" id="47312"/>
    <lineage>
        <taxon>Bacteria</taxon>
        <taxon>Bacillati</taxon>
        <taxon>Actinomycetota</taxon>
        <taxon>Actinomycetes</taxon>
        <taxon>Mycobacteriales</taxon>
        <taxon>Tsukamurellaceae</taxon>
        <taxon>Tsukamurella</taxon>
    </lineage>
</organism>
<reference evidence="13" key="1">
    <citation type="submission" date="2016-10" db="EMBL/GenBank/DDBJ databases">
        <authorList>
            <person name="Varghese N."/>
            <person name="Submissions S."/>
        </authorList>
    </citation>
    <scope>NUCLEOTIDE SEQUENCE [LARGE SCALE GENOMIC DNA]</scope>
    <source>
        <strain evidence="13">DSM 44142</strain>
    </source>
</reference>
<feature type="transmembrane region" description="Helical" evidence="9">
    <location>
        <begin position="126"/>
        <end position="145"/>
    </location>
</feature>
<feature type="transmembrane region" description="Helical" evidence="9">
    <location>
        <begin position="150"/>
        <end position="167"/>
    </location>
</feature>
<feature type="domain" description="Signal transduction histidine kinase subgroup 3 dimerisation and phosphoacceptor" evidence="11">
    <location>
        <begin position="218"/>
        <end position="282"/>
    </location>
</feature>
<dbReference type="STRING" id="47312.SAMN04489765_3306"/>
<evidence type="ECO:0000256" key="6">
    <source>
        <dbReference type="ARBA" id="ARBA00022777"/>
    </source>
</evidence>
<dbReference type="PANTHER" id="PTHR24421:SF10">
    <property type="entry name" value="NITRATE_NITRITE SENSOR PROTEIN NARQ"/>
    <property type="match status" value="1"/>
</dbReference>
<feature type="domain" description="Histidine kinase/HSP90-like ATPase" evidence="10">
    <location>
        <begin position="331"/>
        <end position="419"/>
    </location>
</feature>
<dbReference type="RefSeq" id="WP_068529655.1">
    <property type="nucleotide sequence ID" value="NZ_FNLF01000002.1"/>
</dbReference>
<dbReference type="EC" id="2.7.13.3" evidence="2"/>
<dbReference type="CDD" id="cd16917">
    <property type="entry name" value="HATPase_UhpB-NarQ-NarX-like"/>
    <property type="match status" value="1"/>
</dbReference>
<evidence type="ECO:0000256" key="1">
    <source>
        <dbReference type="ARBA" id="ARBA00000085"/>
    </source>
</evidence>
<keyword evidence="9" id="KW-0472">Membrane</keyword>
<evidence type="ECO:0000259" key="10">
    <source>
        <dbReference type="Pfam" id="PF02518"/>
    </source>
</evidence>
<dbReference type="InterPro" id="IPR036890">
    <property type="entry name" value="HATPase_C_sf"/>
</dbReference>
<comment type="catalytic activity">
    <reaction evidence="1">
        <text>ATP + protein L-histidine = ADP + protein N-phospho-L-histidine.</text>
        <dbReference type="EC" id="2.7.13.3"/>
    </reaction>
</comment>
<dbReference type="InterPro" id="IPR050482">
    <property type="entry name" value="Sensor_HK_TwoCompSys"/>
</dbReference>
<keyword evidence="6 12" id="KW-0418">Kinase</keyword>
<sequence>MRTTTNRIERFGRAAVRAGRYLDQQSALHIADPNGTLHDTPLGTFLSRKINWLFLIVALIMWAVAWPTLNEQFTVPAIFLPIFSGLSVLPLALVWAHPRLAWGIIAATAAVFPMFFWFTPKNDWNWNWQVSLIIAMLVSTVMVFLRAKPLDAIVVWVASSLLFWVNAEPGTGGGWVAGLGVALAVSLLLRLALQSRSQLEEQTEVSELERGRRAILEERTRIARDLHDIVAHRMSLVVVQAQTAQYRVPDVSERARAEFDGIAVSAREALNEVRSLLGVLRLDDASAELAPAPGLGGVDELIDGARAAGVVVEYLPLPDPSAIGESTALVAYRIVQESIANATRHAQGAAITVALTLDAGTLNLSIENGPRTSDADLGGPGLGQGIPGMAERARTVGGTLSATPTAGGGFAVRASLPARPDGA</sequence>
<keyword evidence="9" id="KW-0812">Transmembrane</keyword>
<name>A0A1H1GGK8_9ACTN</name>
<proteinExistence type="predicted"/>
<dbReference type="Proteomes" id="UP000183053">
    <property type="component" value="Unassembled WGS sequence"/>
</dbReference>
<evidence type="ECO:0000259" key="11">
    <source>
        <dbReference type="Pfam" id="PF07730"/>
    </source>
</evidence>
<feature type="transmembrane region" description="Helical" evidence="9">
    <location>
        <begin position="50"/>
        <end position="69"/>
    </location>
</feature>
<gene>
    <name evidence="12" type="ORF">SAMN04489765_3306</name>
</gene>
<dbReference type="EMBL" id="FNLF01000002">
    <property type="protein sequence ID" value="SDR11966.1"/>
    <property type="molecule type" value="Genomic_DNA"/>
</dbReference>
<dbReference type="GO" id="GO:0000155">
    <property type="term" value="F:phosphorelay sensor kinase activity"/>
    <property type="evidence" value="ECO:0007669"/>
    <property type="project" value="InterPro"/>
</dbReference>
<evidence type="ECO:0000256" key="3">
    <source>
        <dbReference type="ARBA" id="ARBA00022553"/>
    </source>
</evidence>
<keyword evidence="3" id="KW-0597">Phosphoprotein</keyword>
<feature type="transmembrane region" description="Helical" evidence="9">
    <location>
        <begin position="75"/>
        <end position="93"/>
    </location>
</feature>
<dbReference type="SUPFAM" id="SSF55874">
    <property type="entry name" value="ATPase domain of HSP90 chaperone/DNA topoisomerase II/histidine kinase"/>
    <property type="match status" value="1"/>
</dbReference>
<accession>A0A1H1GGK8</accession>
<dbReference type="InterPro" id="IPR003594">
    <property type="entry name" value="HATPase_dom"/>
</dbReference>
<dbReference type="GO" id="GO:0016020">
    <property type="term" value="C:membrane"/>
    <property type="evidence" value="ECO:0007669"/>
    <property type="project" value="InterPro"/>
</dbReference>
<feature type="transmembrane region" description="Helical" evidence="9">
    <location>
        <begin position="173"/>
        <end position="193"/>
    </location>
</feature>
<feature type="transmembrane region" description="Helical" evidence="9">
    <location>
        <begin position="100"/>
        <end position="120"/>
    </location>
</feature>
<keyword evidence="7" id="KW-0067">ATP-binding</keyword>
<evidence type="ECO:0000313" key="13">
    <source>
        <dbReference type="Proteomes" id="UP000183053"/>
    </source>
</evidence>
<dbReference type="Gene3D" id="3.30.565.10">
    <property type="entry name" value="Histidine kinase-like ATPase, C-terminal domain"/>
    <property type="match status" value="1"/>
</dbReference>
<evidence type="ECO:0000256" key="5">
    <source>
        <dbReference type="ARBA" id="ARBA00022741"/>
    </source>
</evidence>
<keyword evidence="8" id="KW-0902">Two-component regulatory system</keyword>
<dbReference type="InterPro" id="IPR011712">
    <property type="entry name" value="Sig_transdc_His_kin_sub3_dim/P"/>
</dbReference>